<keyword evidence="3 11" id="KW-0964">Secreted</keyword>
<dbReference type="Pfam" id="PF00544">
    <property type="entry name" value="Pectate_lyase_4"/>
    <property type="match status" value="2"/>
</dbReference>
<evidence type="ECO:0000256" key="2">
    <source>
        <dbReference type="ARBA" id="ARBA00010980"/>
    </source>
</evidence>
<feature type="domain" description="Pectate lyase" evidence="13">
    <location>
        <begin position="96"/>
        <end position="318"/>
    </location>
</feature>
<evidence type="ECO:0000259" key="13">
    <source>
        <dbReference type="SMART" id="SM00656"/>
    </source>
</evidence>
<evidence type="ECO:0000256" key="4">
    <source>
        <dbReference type="ARBA" id="ARBA00022729"/>
    </source>
</evidence>
<proteinExistence type="inferred from homology"/>
<dbReference type="InterPro" id="IPR012334">
    <property type="entry name" value="Pectin_lyas_fold"/>
</dbReference>
<reference evidence="14" key="1">
    <citation type="submission" date="2015-10" db="EMBL/GenBank/DDBJ databases">
        <authorList>
            <person name="Regsiter A."/>
            <person name="william w."/>
        </authorList>
    </citation>
    <scope>NUCLEOTIDE SEQUENCE</scope>
    <source>
        <strain evidence="14">Montdore</strain>
    </source>
</reference>
<dbReference type="EMBL" id="LN891140">
    <property type="protein sequence ID" value="CUS08299.1"/>
    <property type="molecule type" value="Genomic_DNA"/>
</dbReference>
<dbReference type="Gene3D" id="2.160.20.10">
    <property type="entry name" value="Single-stranded right-handed beta-helix, Pectin lyase-like"/>
    <property type="match status" value="1"/>
</dbReference>
<dbReference type="GO" id="GO:0047490">
    <property type="term" value="F:pectin lyase activity"/>
    <property type="evidence" value="ECO:0007669"/>
    <property type="project" value="UniProtKB-EC"/>
</dbReference>
<protein>
    <recommendedName>
        <fullName evidence="10">pectin lyase</fullName>
        <ecNumber evidence="10">4.2.2.10</ecNumber>
    </recommendedName>
</protein>
<comment type="subcellular location">
    <subcellularLocation>
        <location evidence="1 11">Secreted</location>
    </subcellularLocation>
</comment>
<dbReference type="InterPro" id="IPR045032">
    <property type="entry name" value="PEL"/>
</dbReference>
<keyword evidence="15" id="KW-1185">Reference proteome</keyword>
<dbReference type="PANTHER" id="PTHR31683:SF67">
    <property type="entry name" value="PECTIN LYASE F-RELATED"/>
    <property type="match status" value="1"/>
</dbReference>
<dbReference type="EC" id="4.2.2.10" evidence="10"/>
<dbReference type="GO" id="GO:0030570">
    <property type="term" value="F:pectate lyase activity"/>
    <property type="evidence" value="ECO:0007669"/>
    <property type="project" value="InterPro"/>
</dbReference>
<dbReference type="SUPFAM" id="SSF51126">
    <property type="entry name" value="Pectin lyase-like"/>
    <property type="match status" value="1"/>
</dbReference>
<dbReference type="Proteomes" id="UP001412239">
    <property type="component" value="Unassembled WGS sequence"/>
</dbReference>
<feature type="chain" id="PRO_5012177579" description="pectin lyase" evidence="12">
    <location>
        <begin position="20"/>
        <end position="402"/>
    </location>
</feature>
<keyword evidence="11" id="KW-0119">Carbohydrate metabolism</keyword>
<keyword evidence="4 12" id="KW-0732">Signal</keyword>
<dbReference type="InterPro" id="IPR011050">
    <property type="entry name" value="Pectin_lyase_fold/virulence"/>
</dbReference>
<evidence type="ECO:0000256" key="12">
    <source>
        <dbReference type="SAM" id="SignalP"/>
    </source>
</evidence>
<comment type="function">
    <text evidence="9">Pectinolytic enzymes consist of four classes of enzymes: pectin lyase, polygalacturonase, pectin methylesterase and rhamnogalacturonase. Among pectinolytic enzymes, pectin lyase is the most important in depolymerization of pectin, since it cleaves internal glycosidic bonds of highly methylated pectins.</text>
</comment>
<evidence type="ECO:0000256" key="7">
    <source>
        <dbReference type="ARBA" id="ARBA00023239"/>
    </source>
</evidence>
<evidence type="ECO:0000256" key="6">
    <source>
        <dbReference type="ARBA" id="ARBA00023180"/>
    </source>
</evidence>
<keyword evidence="5" id="KW-1015">Disulfide bond</keyword>
<dbReference type="AlphaFoldDB" id="A0A292PL80"/>
<evidence type="ECO:0000256" key="3">
    <source>
        <dbReference type="ARBA" id="ARBA00022525"/>
    </source>
</evidence>
<dbReference type="SMART" id="SM00656">
    <property type="entry name" value="Amb_all"/>
    <property type="match status" value="1"/>
</dbReference>
<dbReference type="PANTHER" id="PTHR31683">
    <property type="entry name" value="PECTATE LYASE 18-RELATED"/>
    <property type="match status" value="1"/>
</dbReference>
<keyword evidence="6" id="KW-0325">Glycoprotein</keyword>
<evidence type="ECO:0000256" key="11">
    <source>
        <dbReference type="RuleBase" id="RU361173"/>
    </source>
</evidence>
<feature type="signal peptide" evidence="12">
    <location>
        <begin position="1"/>
        <end position="19"/>
    </location>
</feature>
<comment type="catalytic activity">
    <reaction evidence="8">
        <text>Eliminative cleavage of (1-&gt;4)-alpha-D-galacturonan methyl ester to give oligosaccharides with 4-deoxy-6-O-methyl-alpha-D-galact-4-enuronosyl groups at their non-reducing ends.</text>
        <dbReference type="EC" id="4.2.2.10"/>
    </reaction>
</comment>
<keyword evidence="11" id="KW-0624">Polysaccharide degradation</keyword>
<evidence type="ECO:0000313" key="14">
    <source>
        <dbReference type="EMBL" id="CUS08299.1"/>
    </source>
</evidence>
<evidence type="ECO:0000256" key="5">
    <source>
        <dbReference type="ARBA" id="ARBA00023157"/>
    </source>
</evidence>
<gene>
    <name evidence="14" type="ORF">GSTUAT00007610001</name>
</gene>
<comment type="similarity">
    <text evidence="2 11">Belongs to the polysaccharide lyase 1 family.</text>
</comment>
<dbReference type="GO" id="GO:0005576">
    <property type="term" value="C:extracellular region"/>
    <property type="evidence" value="ECO:0007669"/>
    <property type="project" value="UniProtKB-SubCell"/>
</dbReference>
<dbReference type="InterPro" id="IPR002022">
    <property type="entry name" value="Pec_lyase"/>
</dbReference>
<organism evidence="14 15">
    <name type="scientific">Tuber aestivum</name>
    <name type="common">summer truffle</name>
    <dbReference type="NCBI Taxonomy" id="59557"/>
    <lineage>
        <taxon>Eukaryota</taxon>
        <taxon>Fungi</taxon>
        <taxon>Dikarya</taxon>
        <taxon>Ascomycota</taxon>
        <taxon>Pezizomycotina</taxon>
        <taxon>Pezizomycetes</taxon>
        <taxon>Pezizales</taxon>
        <taxon>Tuberaceae</taxon>
        <taxon>Tuber</taxon>
    </lineage>
</organism>
<accession>A0A292PL80</accession>
<dbReference type="GO" id="GO:0000272">
    <property type="term" value="P:polysaccharide catabolic process"/>
    <property type="evidence" value="ECO:0007669"/>
    <property type="project" value="UniProtKB-KW"/>
</dbReference>
<evidence type="ECO:0000256" key="1">
    <source>
        <dbReference type="ARBA" id="ARBA00004613"/>
    </source>
</evidence>
<evidence type="ECO:0000256" key="10">
    <source>
        <dbReference type="ARBA" id="ARBA00039082"/>
    </source>
</evidence>
<evidence type="ECO:0000256" key="9">
    <source>
        <dbReference type="ARBA" id="ARBA00037631"/>
    </source>
</evidence>
<keyword evidence="7 11" id="KW-0456">Lyase</keyword>
<name>A0A292PL80_9PEZI</name>
<evidence type="ECO:0000256" key="8">
    <source>
        <dbReference type="ARBA" id="ARBA00036818"/>
    </source>
</evidence>
<evidence type="ECO:0000313" key="15">
    <source>
        <dbReference type="Proteomes" id="UP001412239"/>
    </source>
</evidence>
<sequence>MAFRLVLFNILLLSSTSLAQVVGAATGFAKGVTGGGSATPAYPADIKELRSWLTDSTPRVIMLKKEYNFIGSQGTVTATGCRPSSNTCPDSGGQDAINGADWCTRYGHPDIAVTYDKAGTTFIDVKSNKSIVGKGSSGVIRGIGLRIANGASNIIIQNVHITELNPQYIWGGDAITLAGSDLVWIDHCKFSLIGRQMVVTGYAKAGRVTISNNEFDGKTSWSATCNGDHYWTMLFLGSSDLITLAGNYIHDCSGRAPKVLYNIIQLPHFKKIGGEGSANVLIHAVNNYFNSIGGHAFDLGTGGMALIEGNVFESVTTTITTTSVSAGGRIFNAYASSDSNTCTASLGRACVQNTVSGSGLWKAYTTSSFLTKFSGKDVQAAAAVSGVKSNVKSNSGVGHIGN</sequence>
<dbReference type="FunFam" id="2.160.20.10:FF:000003">
    <property type="entry name" value="Pectin lyase F"/>
    <property type="match status" value="1"/>
</dbReference>